<reference evidence="1 2" key="1">
    <citation type="submission" date="2020-07" db="EMBL/GenBank/DDBJ databases">
        <title>Comparative genomics of pyrophilous fungi reveals a link between fire events and developmental genes.</title>
        <authorList>
            <consortium name="DOE Joint Genome Institute"/>
            <person name="Steindorff A.S."/>
            <person name="Carver A."/>
            <person name="Calhoun S."/>
            <person name="Stillman K."/>
            <person name="Liu H."/>
            <person name="Lipzen A."/>
            <person name="Pangilinan J."/>
            <person name="Labutti K."/>
            <person name="Bruns T.D."/>
            <person name="Grigoriev I.V."/>
        </authorList>
    </citation>
    <scope>NUCLEOTIDE SEQUENCE [LARGE SCALE GENOMIC DNA]</scope>
    <source>
        <strain evidence="1 2">CBS 144469</strain>
    </source>
</reference>
<dbReference type="OrthoDB" id="3145912at2759"/>
<protein>
    <recommendedName>
        <fullName evidence="3">F-box domain-containing protein</fullName>
    </recommendedName>
</protein>
<comment type="caution">
    <text evidence="1">The sequence shown here is derived from an EMBL/GenBank/DDBJ whole genome shotgun (WGS) entry which is preliminary data.</text>
</comment>
<sequence length="323" mass="36831">MSFFQARSTSPGFPFPFYELPEDLVYSIFEALASDTKGLGCHCAQVSKQVQRWIEPIIYRHIHLTSAPKMTLFHRTVVSHPCKSPDFFSKHVKTVSVSGISTWEALLEILYACQGVERLELAGAFLHDDLESRSPVKIGASYVWKMLRPRTLRVPGVLFLPENRHFRLTRDSPNPIFGNVTHLELSISPATKNWNWSSLSRLKKLTHLCLASSPSVAAIQLTAEYLREAIPHFPPTLVVCAFAIPYTLWHPDSQRLVEENSDLDERVVVAVKYAQASPDEEWARMVTWRYSNGDDLEVLSWSSFWKRAEAMVSRRRSMAKALQ</sequence>
<accession>A0A8H6MBD5</accession>
<dbReference type="EMBL" id="JACGCI010000017">
    <property type="protein sequence ID" value="KAF6758931.1"/>
    <property type="molecule type" value="Genomic_DNA"/>
</dbReference>
<dbReference type="AlphaFoldDB" id="A0A8H6MBD5"/>
<keyword evidence="2" id="KW-1185">Reference proteome</keyword>
<evidence type="ECO:0008006" key="3">
    <source>
        <dbReference type="Google" id="ProtNLM"/>
    </source>
</evidence>
<evidence type="ECO:0000313" key="2">
    <source>
        <dbReference type="Proteomes" id="UP000521943"/>
    </source>
</evidence>
<proteinExistence type="predicted"/>
<gene>
    <name evidence="1" type="ORF">DFP72DRAFT_887051</name>
</gene>
<evidence type="ECO:0000313" key="1">
    <source>
        <dbReference type="EMBL" id="KAF6758931.1"/>
    </source>
</evidence>
<organism evidence="1 2">
    <name type="scientific">Ephemerocybe angulata</name>
    <dbReference type="NCBI Taxonomy" id="980116"/>
    <lineage>
        <taxon>Eukaryota</taxon>
        <taxon>Fungi</taxon>
        <taxon>Dikarya</taxon>
        <taxon>Basidiomycota</taxon>
        <taxon>Agaricomycotina</taxon>
        <taxon>Agaricomycetes</taxon>
        <taxon>Agaricomycetidae</taxon>
        <taxon>Agaricales</taxon>
        <taxon>Agaricineae</taxon>
        <taxon>Psathyrellaceae</taxon>
        <taxon>Ephemerocybe</taxon>
    </lineage>
</organism>
<dbReference type="Proteomes" id="UP000521943">
    <property type="component" value="Unassembled WGS sequence"/>
</dbReference>
<name>A0A8H6MBD5_9AGAR</name>